<dbReference type="InterPro" id="IPR006860">
    <property type="entry name" value="FecR"/>
</dbReference>
<evidence type="ECO:0000259" key="2">
    <source>
        <dbReference type="PROSITE" id="PS51782"/>
    </source>
</evidence>
<keyword evidence="1" id="KW-0732">Signal</keyword>
<dbReference type="InterPro" id="IPR016930">
    <property type="entry name" value="UCP029644"/>
</dbReference>
<keyword evidence="4" id="KW-1185">Reference proteome</keyword>
<evidence type="ECO:0000313" key="4">
    <source>
        <dbReference type="Proteomes" id="UP000515811"/>
    </source>
</evidence>
<dbReference type="PROSITE" id="PS51782">
    <property type="entry name" value="LYSM"/>
    <property type="match status" value="1"/>
</dbReference>
<dbReference type="InterPro" id="IPR018392">
    <property type="entry name" value="LysM"/>
</dbReference>
<dbReference type="KEGG" id="drg:H9K76_17835"/>
<feature type="signal peptide" evidence="1">
    <location>
        <begin position="1"/>
        <end position="29"/>
    </location>
</feature>
<protein>
    <submittedName>
        <fullName evidence="3">FecR domain-containing protein</fullName>
    </submittedName>
</protein>
<accession>A0A7G9RLB5</accession>
<sequence length="574" mass="61467">MAHPLRRSSPHLFAFALASALAVPLPAHADSTAFINHRVIQGDTLERLAAQFYGDVHLWQQLQKFNQVPDPRRLQPGSTLRIPVKFMPEQAAEVSFVQGQATVTPSRGSQEATPLQAGQKLQEGAAIKVAPDSFVTVKLADGTIIRIQAESDVQLKQLRRKGRSGSLQSVLEMQRGSVNSTVGTEPDPTRGFEVRTPQATTSVRGTSFEIAVTGSGKAVTSVTHGTVAVRAGDASAAAGKPRRSPAGALVTEGHGIAVSSDGELGDTRVLLPSPDLNQIPATLEDANFLSFELPPIPQADAYFVQVARDETLSQVLRSGTFKSSQVRLKGIEDGEYYVAARAIDAQELPGMPALRKIRVKTQPPPPLYQQPAPGATTSRTSGQLLCTRVSGAQSYRIQVAATVDGFAKPLLDEVRTGECDLPLTALDPGSYQWRAASIRTLADGSPDQGPFSIPQAFKLANSPSALDASALQSSSDMPGIHLQWPGEPGQTYRIQVARTEDFAQPVIDERLDKPQWNSTALEPGEYFVRIQTHDSATGLESPFSAARQVRAAAEVQSGYGLPLTSSDGKPLRRP</sequence>
<dbReference type="AlphaFoldDB" id="A0A7G9RLB5"/>
<feature type="domain" description="LysM" evidence="2">
    <location>
        <begin position="35"/>
        <end position="82"/>
    </location>
</feature>
<dbReference type="SMART" id="SM00257">
    <property type="entry name" value="LysM"/>
    <property type="match status" value="1"/>
</dbReference>
<dbReference type="Proteomes" id="UP000515811">
    <property type="component" value="Chromosome"/>
</dbReference>
<dbReference type="Gene3D" id="2.60.120.1440">
    <property type="match status" value="1"/>
</dbReference>
<dbReference type="EMBL" id="CP060714">
    <property type="protein sequence ID" value="QNN56390.1"/>
    <property type="molecule type" value="Genomic_DNA"/>
</dbReference>
<organism evidence="3 4">
    <name type="scientific">Diaphorobacter ruginosibacter</name>
    <dbReference type="NCBI Taxonomy" id="1715720"/>
    <lineage>
        <taxon>Bacteria</taxon>
        <taxon>Pseudomonadati</taxon>
        <taxon>Pseudomonadota</taxon>
        <taxon>Betaproteobacteria</taxon>
        <taxon>Burkholderiales</taxon>
        <taxon>Comamonadaceae</taxon>
        <taxon>Diaphorobacter</taxon>
    </lineage>
</organism>
<dbReference type="InterPro" id="IPR013783">
    <property type="entry name" value="Ig-like_fold"/>
</dbReference>
<dbReference type="CDD" id="cd00118">
    <property type="entry name" value="LysM"/>
    <property type="match status" value="1"/>
</dbReference>
<name>A0A7G9RLB5_9BURK</name>
<dbReference type="Gene3D" id="2.60.40.10">
    <property type="entry name" value="Immunoglobulins"/>
    <property type="match status" value="2"/>
</dbReference>
<evidence type="ECO:0000256" key="1">
    <source>
        <dbReference type="SAM" id="SignalP"/>
    </source>
</evidence>
<evidence type="ECO:0000313" key="3">
    <source>
        <dbReference type="EMBL" id="QNN56390.1"/>
    </source>
</evidence>
<dbReference type="RefSeq" id="WP_187596656.1">
    <property type="nucleotide sequence ID" value="NZ_CP060714.1"/>
</dbReference>
<reference evidence="3 4" key="1">
    <citation type="submission" date="2020-08" db="EMBL/GenBank/DDBJ databases">
        <title>Genome sequence of Diaphorobacter ruginosibacter DSM 27467T.</title>
        <authorList>
            <person name="Hyun D.-W."/>
            <person name="Bae J.-W."/>
        </authorList>
    </citation>
    <scope>NUCLEOTIDE SEQUENCE [LARGE SCALE GENOMIC DNA]</scope>
    <source>
        <strain evidence="3 4">DSM 27467</strain>
    </source>
</reference>
<dbReference type="Pfam" id="PF01476">
    <property type="entry name" value="LysM"/>
    <property type="match status" value="1"/>
</dbReference>
<dbReference type="InterPro" id="IPR036779">
    <property type="entry name" value="LysM_dom_sf"/>
</dbReference>
<feature type="chain" id="PRO_5028987220" evidence="1">
    <location>
        <begin position="30"/>
        <end position="574"/>
    </location>
</feature>
<gene>
    <name evidence="3" type="ORF">H9K76_17835</name>
</gene>
<dbReference type="PANTHER" id="PTHR38731">
    <property type="entry name" value="LIPL45-RELATED LIPOPROTEIN-RELATED"/>
    <property type="match status" value="1"/>
</dbReference>
<dbReference type="Pfam" id="PF04773">
    <property type="entry name" value="FecR"/>
    <property type="match status" value="1"/>
</dbReference>
<dbReference type="PIRSF" id="PIRSF029644">
    <property type="entry name" value="UCP029644"/>
    <property type="match status" value="1"/>
</dbReference>
<proteinExistence type="predicted"/>
<dbReference type="Gene3D" id="3.10.350.10">
    <property type="entry name" value="LysM domain"/>
    <property type="match status" value="1"/>
</dbReference>